<evidence type="ECO:0000313" key="3">
    <source>
        <dbReference type="EMBL" id="MBB3087155.1"/>
    </source>
</evidence>
<comment type="caution">
    <text evidence="3">The sequence shown here is derived from an EMBL/GenBank/DDBJ whole genome shotgun (WGS) entry which is preliminary data.</text>
</comment>
<evidence type="ECO:0008006" key="5">
    <source>
        <dbReference type="Google" id="ProtNLM"/>
    </source>
</evidence>
<protein>
    <recommendedName>
        <fullName evidence="5">Polysaccharide chain length determinant N-terminal domain-containing protein</fullName>
    </recommendedName>
</protein>
<dbReference type="AlphaFoldDB" id="A0A7W5A0E4"/>
<proteinExistence type="predicted"/>
<name>A0A7W5A0E4_9ACTN</name>
<feature type="region of interest" description="Disordered" evidence="1">
    <location>
        <begin position="200"/>
        <end position="241"/>
    </location>
</feature>
<keyword evidence="2" id="KW-0812">Transmembrane</keyword>
<keyword evidence="4" id="KW-1185">Reference proteome</keyword>
<gene>
    <name evidence="3" type="ORF">FHS12_000078</name>
</gene>
<evidence type="ECO:0000256" key="1">
    <source>
        <dbReference type="SAM" id="MobiDB-lite"/>
    </source>
</evidence>
<evidence type="ECO:0000313" key="4">
    <source>
        <dbReference type="Proteomes" id="UP000577707"/>
    </source>
</evidence>
<dbReference type="RefSeq" id="WP_183541133.1">
    <property type="nucleotide sequence ID" value="NZ_BMQT01000001.1"/>
</dbReference>
<keyword evidence="2" id="KW-1133">Transmembrane helix</keyword>
<accession>A0A7W5A0E4</accession>
<feature type="transmembrane region" description="Helical" evidence="2">
    <location>
        <begin position="173"/>
        <end position="195"/>
    </location>
</feature>
<feature type="compositionally biased region" description="Basic and acidic residues" evidence="1">
    <location>
        <begin position="216"/>
        <end position="225"/>
    </location>
</feature>
<reference evidence="3 4" key="1">
    <citation type="submission" date="2020-08" db="EMBL/GenBank/DDBJ databases">
        <title>Genomic Encyclopedia of Type Strains, Phase III (KMG-III): the genomes of soil and plant-associated and newly described type strains.</title>
        <authorList>
            <person name="Whitman W."/>
        </authorList>
    </citation>
    <scope>NUCLEOTIDE SEQUENCE [LARGE SCALE GENOMIC DNA]</scope>
    <source>
        <strain evidence="3 4">CECT 3302</strain>
    </source>
</reference>
<keyword evidence="2" id="KW-0472">Membrane</keyword>
<sequence length="241" mass="26004">MLFKELLAIAVRRWVLLVACLIVSAVALVGATFVIPADYELKSSVVLIPPKDPEQPNQNRYLGMGSLKQTADVLVNALMSEESAEDVRAKAPGAEYLVEPDWATSAPSIVITAMAATPADTEAMLAAVMDLLPRTLTALQKDVGISPKTRITHLVVATGLDPKPIQSTRIRTLAMIAVALLVLTAMLVSSVDGLLRRRSMREEKADEGSGGQPPRLEPEPDHGGRVVDLNGSPEQRWRARQ</sequence>
<dbReference type="Proteomes" id="UP000577707">
    <property type="component" value="Unassembled WGS sequence"/>
</dbReference>
<dbReference type="EMBL" id="JACHXG010000001">
    <property type="protein sequence ID" value="MBB3087155.1"/>
    <property type="molecule type" value="Genomic_DNA"/>
</dbReference>
<evidence type="ECO:0000256" key="2">
    <source>
        <dbReference type="SAM" id="Phobius"/>
    </source>
</evidence>
<organism evidence="3 4">
    <name type="scientific">Nocardioides albus</name>
    <dbReference type="NCBI Taxonomy" id="1841"/>
    <lineage>
        <taxon>Bacteria</taxon>
        <taxon>Bacillati</taxon>
        <taxon>Actinomycetota</taxon>
        <taxon>Actinomycetes</taxon>
        <taxon>Propionibacteriales</taxon>
        <taxon>Nocardioidaceae</taxon>
        <taxon>Nocardioides</taxon>
    </lineage>
</organism>